<feature type="domain" description="TNFR-Cys" evidence="11">
    <location>
        <begin position="291"/>
        <end position="334"/>
    </location>
</feature>
<feature type="domain" description="TNFR-Cys" evidence="11">
    <location>
        <begin position="248"/>
        <end position="289"/>
    </location>
</feature>
<dbReference type="InterPro" id="IPR001368">
    <property type="entry name" value="TNFR/NGFR_Cys_rich_reg"/>
</dbReference>
<feature type="domain" description="TNFR-Cys" evidence="11">
    <location>
        <begin position="28"/>
        <end position="70"/>
    </location>
</feature>
<evidence type="ECO:0000256" key="9">
    <source>
        <dbReference type="SAM" id="Phobius"/>
    </source>
</evidence>
<comment type="caution">
    <text evidence="7">Lacks conserved residue(s) required for the propagation of feature annotation.</text>
</comment>
<dbReference type="KEGG" id="cvn:111126457"/>
<feature type="repeat" description="TNFR-Cys" evidence="7">
    <location>
        <begin position="28"/>
        <end position="70"/>
    </location>
</feature>
<dbReference type="OrthoDB" id="6160128at2759"/>
<dbReference type="AlphaFoldDB" id="A0A8B8DFZ1"/>
<feature type="disulfide bond" evidence="7">
    <location>
        <begin position="49"/>
        <end position="62"/>
    </location>
</feature>
<keyword evidence="9" id="KW-0812">Transmembrane</keyword>
<keyword evidence="4 7" id="KW-1015">Disulfide bond</keyword>
<feature type="disulfide bond" evidence="7">
    <location>
        <begin position="268"/>
        <end position="281"/>
    </location>
</feature>
<dbReference type="Proteomes" id="UP000694844">
    <property type="component" value="Chromosome 3"/>
</dbReference>
<feature type="repeat" description="TNFR-Cys" evidence="7">
    <location>
        <begin position="291"/>
        <end position="334"/>
    </location>
</feature>
<dbReference type="InterPro" id="IPR052491">
    <property type="entry name" value="TNFRSF10"/>
</dbReference>
<sequence length="508" mass="58212">MEILRCLFLFQFYFILRVGMMNSITVPRCEVNEYLTQVGNSSEYLCVPCRECPNGFREVSQCRKMLDTQCEKCPRGTFYRRTGRERLCRECRKCAHDLRFDNSTVQASCVGRCYDAPRRCQTCSLCNKKQFTKTDCSLIKNTVCKLYKMCRLKKIVKKCSGYRNHQCRPCSKCVKGKTFIYRQCRKSKDTLCRPCSSCAPGFYVKRKCTLRHDTHCAPCPSGRVDDVICNRCPRGTFMSSTDQSVCESCPQGTFMDKNNHAFTYCKMCRQCNVHEEIVHACNATDDTKCGSCSPGFFRLSSTHKCALCSQCPNNRTDLVVEECRRQSANTTRMCRPPLPSEDPPHSHPVVTQADNNLGENPGSDKDMDLPVRTSYTVLTLLFIPSLILVCFVLSFYNRFRNSSKRNAKRLMKKDKKACVVSIPTLFSTNSITDYFDLNLQYKRSNPKYSSDPDFYKWDIRACCGSVKDRPLCTLNSKSRSLGTVNTMELDFWNDRSLAGSSKPDKHYT</sequence>
<keyword evidence="3 9" id="KW-0472">Membrane</keyword>
<dbReference type="GO" id="GO:0016020">
    <property type="term" value="C:membrane"/>
    <property type="evidence" value="ECO:0007669"/>
    <property type="project" value="UniProtKB-SubCell"/>
</dbReference>
<feature type="disulfide bond" evidence="7">
    <location>
        <begin position="195"/>
        <end position="208"/>
    </location>
</feature>
<dbReference type="GeneID" id="111126457"/>
<keyword evidence="6" id="KW-0325">Glycoprotein</keyword>
<evidence type="ECO:0000256" key="10">
    <source>
        <dbReference type="SAM" id="SignalP"/>
    </source>
</evidence>
<evidence type="ECO:0000256" key="8">
    <source>
        <dbReference type="SAM" id="MobiDB-lite"/>
    </source>
</evidence>
<feature type="repeat" description="TNFR-Cys" evidence="7">
    <location>
        <begin position="172"/>
        <end position="216"/>
    </location>
</feature>
<protein>
    <submittedName>
        <fullName evidence="13">Extracellular matrix protein FRAS1-like isoform X1</fullName>
    </submittedName>
</protein>
<evidence type="ECO:0000256" key="7">
    <source>
        <dbReference type="PROSITE-ProRule" id="PRU00206"/>
    </source>
</evidence>
<evidence type="ECO:0000256" key="4">
    <source>
        <dbReference type="ARBA" id="ARBA00023157"/>
    </source>
</evidence>
<dbReference type="PANTHER" id="PTHR46330:SF6">
    <property type="entry name" value="HEMATOPOIETIC DEATH RECEPTOR-RELATED"/>
    <property type="match status" value="1"/>
</dbReference>
<dbReference type="PROSITE" id="PS50050">
    <property type="entry name" value="TNFR_NGFR_2"/>
    <property type="match status" value="4"/>
</dbReference>
<evidence type="ECO:0000313" key="12">
    <source>
        <dbReference type="Proteomes" id="UP000694844"/>
    </source>
</evidence>
<dbReference type="SUPFAM" id="SSF57586">
    <property type="entry name" value="TNF receptor-like"/>
    <property type="match status" value="3"/>
</dbReference>
<feature type="disulfide bond" evidence="7">
    <location>
        <begin position="198"/>
        <end position="216"/>
    </location>
</feature>
<dbReference type="PANTHER" id="PTHR46330">
    <property type="entry name" value="TUMOR NECROSIS FACTOR RECEPTOR SUPERFAMILY MEMBER 10B"/>
    <property type="match status" value="1"/>
</dbReference>
<feature type="signal peptide" evidence="10">
    <location>
        <begin position="1"/>
        <end position="23"/>
    </location>
</feature>
<organism evidence="12 13">
    <name type="scientific">Crassostrea virginica</name>
    <name type="common">Eastern oyster</name>
    <dbReference type="NCBI Taxonomy" id="6565"/>
    <lineage>
        <taxon>Eukaryota</taxon>
        <taxon>Metazoa</taxon>
        <taxon>Spiralia</taxon>
        <taxon>Lophotrochozoa</taxon>
        <taxon>Mollusca</taxon>
        <taxon>Bivalvia</taxon>
        <taxon>Autobranchia</taxon>
        <taxon>Pteriomorphia</taxon>
        <taxon>Ostreida</taxon>
        <taxon>Ostreoidea</taxon>
        <taxon>Ostreidae</taxon>
        <taxon>Crassostrea</taxon>
    </lineage>
</organism>
<dbReference type="Pfam" id="PF00020">
    <property type="entry name" value="TNFR_c6"/>
    <property type="match status" value="3"/>
</dbReference>
<evidence type="ECO:0000256" key="6">
    <source>
        <dbReference type="ARBA" id="ARBA00023180"/>
    </source>
</evidence>
<feature type="region of interest" description="Disordered" evidence="8">
    <location>
        <begin position="334"/>
        <end position="365"/>
    </location>
</feature>
<evidence type="ECO:0000256" key="1">
    <source>
        <dbReference type="ARBA" id="ARBA00004370"/>
    </source>
</evidence>
<comment type="subcellular location">
    <subcellularLocation>
        <location evidence="1">Membrane</location>
    </subcellularLocation>
</comment>
<evidence type="ECO:0000313" key="13">
    <source>
        <dbReference type="RefSeq" id="XP_022326843.1"/>
    </source>
</evidence>
<keyword evidence="9" id="KW-1133">Transmembrane helix</keyword>
<reference evidence="13" key="1">
    <citation type="submission" date="2025-08" db="UniProtKB">
        <authorList>
            <consortium name="RefSeq"/>
        </authorList>
    </citation>
    <scope>IDENTIFICATION</scope>
    <source>
        <tissue evidence="13">Whole sample</tissue>
    </source>
</reference>
<feature type="disulfide bond" evidence="7">
    <location>
        <begin position="271"/>
        <end position="289"/>
    </location>
</feature>
<keyword evidence="12" id="KW-1185">Reference proteome</keyword>
<proteinExistence type="predicted"/>
<evidence type="ECO:0000256" key="5">
    <source>
        <dbReference type="ARBA" id="ARBA00023170"/>
    </source>
</evidence>
<feature type="chain" id="PRO_5034055561" evidence="10">
    <location>
        <begin position="24"/>
        <end position="508"/>
    </location>
</feature>
<keyword evidence="5" id="KW-0675">Receptor</keyword>
<gene>
    <name evidence="13" type="primary">LOC111126457</name>
</gene>
<dbReference type="PROSITE" id="PS00652">
    <property type="entry name" value="TNFR_NGFR_1"/>
    <property type="match status" value="2"/>
</dbReference>
<keyword evidence="2" id="KW-0677">Repeat</keyword>
<evidence type="ECO:0000259" key="11">
    <source>
        <dbReference type="PROSITE" id="PS50050"/>
    </source>
</evidence>
<evidence type="ECO:0000256" key="3">
    <source>
        <dbReference type="ARBA" id="ARBA00023136"/>
    </source>
</evidence>
<feature type="disulfide bond" evidence="7">
    <location>
        <begin position="52"/>
        <end position="70"/>
    </location>
</feature>
<feature type="domain" description="TNFR-Cys" evidence="11">
    <location>
        <begin position="172"/>
        <end position="216"/>
    </location>
</feature>
<dbReference type="Gene3D" id="2.10.50.10">
    <property type="entry name" value="Tumor Necrosis Factor Receptor, subunit A, domain 2"/>
    <property type="match status" value="3"/>
</dbReference>
<evidence type="ECO:0000256" key="2">
    <source>
        <dbReference type="ARBA" id="ARBA00022737"/>
    </source>
</evidence>
<feature type="repeat" description="TNFR-Cys" evidence="7">
    <location>
        <begin position="248"/>
        <end position="289"/>
    </location>
</feature>
<keyword evidence="10" id="KW-0732">Signal</keyword>
<dbReference type="SMART" id="SM00208">
    <property type="entry name" value="TNFR"/>
    <property type="match status" value="6"/>
</dbReference>
<feature type="transmembrane region" description="Helical" evidence="9">
    <location>
        <begin position="375"/>
        <end position="396"/>
    </location>
</feature>
<dbReference type="RefSeq" id="XP_022326843.1">
    <property type="nucleotide sequence ID" value="XM_022471135.1"/>
</dbReference>
<accession>A0A8B8DFZ1</accession>
<name>A0A8B8DFZ1_CRAVI</name>